<evidence type="ECO:0000313" key="2">
    <source>
        <dbReference type="EMBL" id="KAJ7614550.1"/>
    </source>
</evidence>
<evidence type="ECO:0000313" key="3">
    <source>
        <dbReference type="Proteomes" id="UP001221142"/>
    </source>
</evidence>
<name>A0AAD7BAC8_9AGAR</name>
<organism evidence="2 3">
    <name type="scientific">Roridomyces roridus</name>
    <dbReference type="NCBI Taxonomy" id="1738132"/>
    <lineage>
        <taxon>Eukaryota</taxon>
        <taxon>Fungi</taxon>
        <taxon>Dikarya</taxon>
        <taxon>Basidiomycota</taxon>
        <taxon>Agaricomycotina</taxon>
        <taxon>Agaricomycetes</taxon>
        <taxon>Agaricomycetidae</taxon>
        <taxon>Agaricales</taxon>
        <taxon>Marasmiineae</taxon>
        <taxon>Mycenaceae</taxon>
        <taxon>Roridomyces</taxon>
    </lineage>
</organism>
<sequence length="219" mass="24024">MENQLARANASQVASVWVPSRKDSEGATSSDIVERKLPIVVRMEVGGKKAAGKKIRNAGARLAKFEIHLSALNRAWISAERSANLRENRRIDGNHMSESTRLPESSACPALAPRPPPPSRVTCTFSSWGLKYFSHDRRKAQELPPLNILEYRLAFLAGCTTFSEKNLEHPAQLNLRSPDGQWSRFGPNLIGRCLSGFGLVKTMEDCPAVIISNSGSSSP</sequence>
<dbReference type="EMBL" id="JARKIF010000026">
    <property type="protein sequence ID" value="KAJ7614550.1"/>
    <property type="molecule type" value="Genomic_DNA"/>
</dbReference>
<dbReference type="Proteomes" id="UP001221142">
    <property type="component" value="Unassembled WGS sequence"/>
</dbReference>
<protein>
    <submittedName>
        <fullName evidence="2">Uncharacterized protein</fullName>
    </submittedName>
</protein>
<evidence type="ECO:0000256" key="1">
    <source>
        <dbReference type="SAM" id="MobiDB-lite"/>
    </source>
</evidence>
<keyword evidence="3" id="KW-1185">Reference proteome</keyword>
<reference evidence="2" key="1">
    <citation type="submission" date="2023-03" db="EMBL/GenBank/DDBJ databases">
        <title>Massive genome expansion in bonnet fungi (Mycena s.s.) driven by repeated elements and novel gene families across ecological guilds.</title>
        <authorList>
            <consortium name="Lawrence Berkeley National Laboratory"/>
            <person name="Harder C.B."/>
            <person name="Miyauchi S."/>
            <person name="Viragh M."/>
            <person name="Kuo A."/>
            <person name="Thoen E."/>
            <person name="Andreopoulos B."/>
            <person name="Lu D."/>
            <person name="Skrede I."/>
            <person name="Drula E."/>
            <person name="Henrissat B."/>
            <person name="Morin E."/>
            <person name="Kohler A."/>
            <person name="Barry K."/>
            <person name="LaButti K."/>
            <person name="Morin E."/>
            <person name="Salamov A."/>
            <person name="Lipzen A."/>
            <person name="Mereny Z."/>
            <person name="Hegedus B."/>
            <person name="Baldrian P."/>
            <person name="Stursova M."/>
            <person name="Weitz H."/>
            <person name="Taylor A."/>
            <person name="Grigoriev I.V."/>
            <person name="Nagy L.G."/>
            <person name="Martin F."/>
            <person name="Kauserud H."/>
        </authorList>
    </citation>
    <scope>NUCLEOTIDE SEQUENCE</scope>
    <source>
        <strain evidence="2">9284</strain>
    </source>
</reference>
<accession>A0AAD7BAC8</accession>
<feature type="region of interest" description="Disordered" evidence="1">
    <location>
        <begin position="94"/>
        <end position="115"/>
    </location>
</feature>
<dbReference type="AlphaFoldDB" id="A0AAD7BAC8"/>
<comment type="caution">
    <text evidence="2">The sequence shown here is derived from an EMBL/GenBank/DDBJ whole genome shotgun (WGS) entry which is preliminary data.</text>
</comment>
<gene>
    <name evidence="2" type="ORF">FB45DRAFT_874074</name>
</gene>
<proteinExistence type="predicted"/>